<feature type="transmembrane region" description="Helical" evidence="1">
    <location>
        <begin position="192"/>
        <end position="212"/>
    </location>
</feature>
<gene>
    <name evidence="2" type="ORF">ASJ80_07095</name>
</gene>
<feature type="transmembrane region" description="Helical" evidence="1">
    <location>
        <begin position="131"/>
        <end position="152"/>
    </location>
</feature>
<dbReference type="AlphaFoldDB" id="A0A2A2H172"/>
<sequence>MFIGHFAAAFLIGYMFSGVPIIIPLLGVSFPDILWSILVISGVEKAKFDKNKPLMSDIVFESYPISHSLVLTSILALIIGLVLALFLKNPFIAVIFVIASISHWILDVMVHIKDLPVFGFSSNDIKFGFGLWRRGPLAFVAEYLFYIIIATITVPMPYLLLILFLGTVFHFININAFFGFKNEDITGGSSKRYAIVILAIFVLFILFSQIILG</sequence>
<protein>
    <recommendedName>
        <fullName evidence="4">Metal-dependent hydrolase</fullName>
    </recommendedName>
</protein>
<evidence type="ECO:0008006" key="4">
    <source>
        <dbReference type="Google" id="ProtNLM"/>
    </source>
</evidence>
<keyword evidence="3" id="KW-1185">Reference proteome</keyword>
<organism evidence="2 3">
    <name type="scientific">Methanobacterium bryantii</name>
    <dbReference type="NCBI Taxonomy" id="2161"/>
    <lineage>
        <taxon>Archaea</taxon>
        <taxon>Methanobacteriati</taxon>
        <taxon>Methanobacteriota</taxon>
        <taxon>Methanomada group</taxon>
        <taxon>Methanobacteria</taxon>
        <taxon>Methanobacteriales</taxon>
        <taxon>Methanobacteriaceae</taxon>
        <taxon>Methanobacterium</taxon>
    </lineage>
</organism>
<evidence type="ECO:0000313" key="2">
    <source>
        <dbReference type="EMBL" id="PAV03033.1"/>
    </source>
</evidence>
<feature type="transmembrane region" description="Helical" evidence="1">
    <location>
        <begin position="64"/>
        <end position="85"/>
    </location>
</feature>
<evidence type="ECO:0000256" key="1">
    <source>
        <dbReference type="SAM" id="Phobius"/>
    </source>
</evidence>
<feature type="transmembrane region" description="Helical" evidence="1">
    <location>
        <begin position="158"/>
        <end position="180"/>
    </location>
</feature>
<keyword evidence="1" id="KW-0812">Transmembrane</keyword>
<comment type="caution">
    <text evidence="2">The sequence shown here is derived from an EMBL/GenBank/DDBJ whole genome shotgun (WGS) entry which is preliminary data.</text>
</comment>
<dbReference type="RefSeq" id="WP_069583936.1">
    <property type="nucleotide sequence ID" value="NZ_LMVM01000040.1"/>
</dbReference>
<dbReference type="OrthoDB" id="41547at2157"/>
<dbReference type="Proteomes" id="UP000217784">
    <property type="component" value="Unassembled WGS sequence"/>
</dbReference>
<proteinExistence type="predicted"/>
<keyword evidence="1" id="KW-0472">Membrane</keyword>
<reference evidence="2 3" key="1">
    <citation type="journal article" date="2017" name="BMC Genomics">
        <title>Genomic analysis of methanogenic archaea reveals a shift towards energy conservation.</title>
        <authorList>
            <person name="Gilmore S.P."/>
            <person name="Henske J.K."/>
            <person name="Sexton J.A."/>
            <person name="Solomon K.V."/>
            <person name="Seppala S."/>
            <person name="Yoo J.I."/>
            <person name="Huyett L.M."/>
            <person name="Pressman A."/>
            <person name="Cogan J.Z."/>
            <person name="Kivenson V."/>
            <person name="Peng X."/>
            <person name="Tan Y."/>
            <person name="Valentine D.L."/>
            <person name="O'Malley M.A."/>
        </authorList>
    </citation>
    <scope>NUCLEOTIDE SEQUENCE [LARGE SCALE GENOMIC DNA]</scope>
    <source>
        <strain evidence="2 3">M.o.H.</strain>
    </source>
</reference>
<keyword evidence="1" id="KW-1133">Transmembrane helix</keyword>
<dbReference type="EMBL" id="LMVM01000040">
    <property type="protein sequence ID" value="PAV03033.1"/>
    <property type="molecule type" value="Genomic_DNA"/>
</dbReference>
<accession>A0A2A2H172</accession>
<name>A0A2A2H172_METBR</name>
<evidence type="ECO:0000313" key="3">
    <source>
        <dbReference type="Proteomes" id="UP000217784"/>
    </source>
</evidence>